<comment type="subcellular location">
    <subcellularLocation>
        <location evidence="1">Nucleus</location>
    </subcellularLocation>
</comment>
<evidence type="ECO:0000256" key="4">
    <source>
        <dbReference type="ARBA" id="ARBA00023163"/>
    </source>
</evidence>
<evidence type="ECO:0000256" key="2">
    <source>
        <dbReference type="ARBA" id="ARBA00023015"/>
    </source>
</evidence>
<gene>
    <name evidence="7" type="ORF">Scep_028321</name>
</gene>
<comment type="caution">
    <text evidence="7">The sequence shown here is derived from an EMBL/GenBank/DDBJ whole genome shotgun (WGS) entry which is preliminary data.</text>
</comment>
<dbReference type="AlphaFoldDB" id="A0AAP0E9Q9"/>
<dbReference type="Proteomes" id="UP001419268">
    <property type="component" value="Unassembled WGS sequence"/>
</dbReference>
<keyword evidence="2" id="KW-0805">Transcription regulation</keyword>
<dbReference type="InterPro" id="IPR015300">
    <property type="entry name" value="DNA-bd_pseudobarrel_sf"/>
</dbReference>
<keyword evidence="3" id="KW-0238">DNA-binding</keyword>
<protein>
    <recommendedName>
        <fullName evidence="6">TF-B3 domain-containing protein</fullName>
    </recommendedName>
</protein>
<dbReference type="EMBL" id="JBBNAG010000012">
    <property type="protein sequence ID" value="KAK9089239.1"/>
    <property type="molecule type" value="Genomic_DNA"/>
</dbReference>
<proteinExistence type="predicted"/>
<keyword evidence="5" id="KW-0539">Nucleus</keyword>
<dbReference type="PROSITE" id="PS50863">
    <property type="entry name" value="B3"/>
    <property type="match status" value="1"/>
</dbReference>
<reference evidence="7 8" key="1">
    <citation type="submission" date="2024-01" db="EMBL/GenBank/DDBJ databases">
        <title>Genome assemblies of Stephania.</title>
        <authorList>
            <person name="Yang L."/>
        </authorList>
    </citation>
    <scope>NUCLEOTIDE SEQUENCE [LARGE SCALE GENOMIC DNA]</scope>
    <source>
        <strain evidence="7">JXDWG</strain>
        <tissue evidence="7">Leaf</tissue>
    </source>
</reference>
<organism evidence="7 8">
    <name type="scientific">Stephania cephalantha</name>
    <dbReference type="NCBI Taxonomy" id="152367"/>
    <lineage>
        <taxon>Eukaryota</taxon>
        <taxon>Viridiplantae</taxon>
        <taxon>Streptophyta</taxon>
        <taxon>Embryophyta</taxon>
        <taxon>Tracheophyta</taxon>
        <taxon>Spermatophyta</taxon>
        <taxon>Magnoliopsida</taxon>
        <taxon>Ranunculales</taxon>
        <taxon>Menispermaceae</taxon>
        <taxon>Menispermoideae</taxon>
        <taxon>Cissampelideae</taxon>
        <taxon>Stephania</taxon>
    </lineage>
</organism>
<evidence type="ECO:0000256" key="5">
    <source>
        <dbReference type="ARBA" id="ARBA00023242"/>
    </source>
</evidence>
<evidence type="ECO:0000259" key="6">
    <source>
        <dbReference type="PROSITE" id="PS50863"/>
    </source>
</evidence>
<evidence type="ECO:0000256" key="3">
    <source>
        <dbReference type="ARBA" id="ARBA00023125"/>
    </source>
</evidence>
<accession>A0AAP0E9Q9</accession>
<dbReference type="SUPFAM" id="SSF101936">
    <property type="entry name" value="DNA-binding pseudobarrel domain"/>
    <property type="match status" value="1"/>
</dbReference>
<evidence type="ECO:0000256" key="1">
    <source>
        <dbReference type="ARBA" id="ARBA00004123"/>
    </source>
</evidence>
<dbReference type="GO" id="GO:0003677">
    <property type="term" value="F:DNA binding"/>
    <property type="evidence" value="ECO:0007669"/>
    <property type="project" value="UniProtKB-KW"/>
</dbReference>
<name>A0AAP0E9Q9_9MAGN</name>
<dbReference type="GO" id="GO:0005634">
    <property type="term" value="C:nucleus"/>
    <property type="evidence" value="ECO:0007669"/>
    <property type="project" value="UniProtKB-SubCell"/>
</dbReference>
<keyword evidence="4" id="KW-0804">Transcription</keyword>
<keyword evidence="8" id="KW-1185">Reference proteome</keyword>
<dbReference type="InterPro" id="IPR003340">
    <property type="entry name" value="B3_DNA-bd"/>
</dbReference>
<sequence>MWLEEGWAKFVYDNEIGLGDLVVFKHNGNMAFRITPSTGALPLLDCESALSHQHENDEPIVPLVNIPELLIGVRAPTCSENPKIMINP</sequence>
<evidence type="ECO:0000313" key="8">
    <source>
        <dbReference type="Proteomes" id="UP001419268"/>
    </source>
</evidence>
<feature type="domain" description="TF-B3" evidence="6">
    <location>
        <begin position="1"/>
        <end position="40"/>
    </location>
</feature>
<evidence type="ECO:0000313" key="7">
    <source>
        <dbReference type="EMBL" id="KAK9089239.1"/>
    </source>
</evidence>
<dbReference type="Gene3D" id="2.40.330.10">
    <property type="entry name" value="DNA-binding pseudobarrel domain"/>
    <property type="match status" value="1"/>
</dbReference>